<dbReference type="AlphaFoldDB" id="A0A4R2NPH8"/>
<dbReference type="PANTHER" id="PTHR31157:SF1">
    <property type="entry name" value="SCP DOMAIN-CONTAINING PROTEIN"/>
    <property type="match status" value="1"/>
</dbReference>
<evidence type="ECO:0000313" key="2">
    <source>
        <dbReference type="EMBL" id="TCP23331.1"/>
    </source>
</evidence>
<dbReference type="Gene3D" id="3.40.33.10">
    <property type="entry name" value="CAP"/>
    <property type="match status" value="1"/>
</dbReference>
<proteinExistence type="predicted"/>
<evidence type="ECO:0000259" key="1">
    <source>
        <dbReference type="Pfam" id="PF00188"/>
    </source>
</evidence>
<dbReference type="EMBL" id="SLXM01000009">
    <property type="protein sequence ID" value="TCP23331.1"/>
    <property type="molecule type" value="Genomic_DNA"/>
</dbReference>
<dbReference type="InterPro" id="IPR035940">
    <property type="entry name" value="CAP_sf"/>
</dbReference>
<gene>
    <name evidence="2" type="ORF">EV195_10955</name>
</gene>
<dbReference type="SUPFAM" id="SSF55797">
    <property type="entry name" value="PR-1-like"/>
    <property type="match status" value="1"/>
</dbReference>
<organism evidence="2 3">
    <name type="scientific">Tenacibaculum skagerrakense</name>
    <dbReference type="NCBI Taxonomy" id="186571"/>
    <lineage>
        <taxon>Bacteria</taxon>
        <taxon>Pseudomonadati</taxon>
        <taxon>Bacteroidota</taxon>
        <taxon>Flavobacteriia</taxon>
        <taxon>Flavobacteriales</taxon>
        <taxon>Flavobacteriaceae</taxon>
        <taxon>Tenacibaculum</taxon>
    </lineage>
</organism>
<dbReference type="InterPro" id="IPR014044">
    <property type="entry name" value="CAP_dom"/>
</dbReference>
<dbReference type="Proteomes" id="UP000294564">
    <property type="component" value="Unassembled WGS sequence"/>
</dbReference>
<dbReference type="PANTHER" id="PTHR31157">
    <property type="entry name" value="SCP DOMAIN-CONTAINING PROTEIN"/>
    <property type="match status" value="1"/>
</dbReference>
<keyword evidence="3" id="KW-1185">Reference proteome</keyword>
<comment type="caution">
    <text evidence="2">The sequence shown here is derived from an EMBL/GenBank/DDBJ whole genome shotgun (WGS) entry which is preliminary data.</text>
</comment>
<accession>A0A4R2NPH8</accession>
<name>A0A4R2NPH8_9FLAO</name>
<dbReference type="Pfam" id="PF00188">
    <property type="entry name" value="CAP"/>
    <property type="match status" value="1"/>
</dbReference>
<reference evidence="2 3" key="1">
    <citation type="submission" date="2019-03" db="EMBL/GenBank/DDBJ databases">
        <title>Genomic Encyclopedia of Type Strains, Phase IV (KMG-IV): sequencing the most valuable type-strain genomes for metagenomic binning, comparative biology and taxonomic classification.</title>
        <authorList>
            <person name="Goeker M."/>
        </authorList>
    </citation>
    <scope>NUCLEOTIDE SEQUENCE [LARGE SCALE GENOMIC DNA]</scope>
    <source>
        <strain evidence="2 3">DSM 14836</strain>
    </source>
</reference>
<evidence type="ECO:0000313" key="3">
    <source>
        <dbReference type="Proteomes" id="UP000294564"/>
    </source>
</evidence>
<feature type="domain" description="SCP" evidence="1">
    <location>
        <begin position="43"/>
        <end position="137"/>
    </location>
</feature>
<dbReference type="RefSeq" id="WP_132795588.1">
    <property type="nucleotide sequence ID" value="NZ_SLXM01000009.1"/>
</dbReference>
<dbReference type="OrthoDB" id="982527at2"/>
<dbReference type="PROSITE" id="PS51257">
    <property type="entry name" value="PROKAR_LIPOPROTEIN"/>
    <property type="match status" value="1"/>
</dbReference>
<protein>
    <submittedName>
        <fullName evidence="2">Uncharacterized protein YkwD</fullName>
    </submittedName>
</protein>
<sequence>MKRFYSITILLFTILTTSCNSDTESEGIFDDSNNVSSYEKEILELINNYRKDKGLPSLKLLAIIKTQTDKHTDYMIAKGEISHDNFGARSNYLQTNAQAKATAENVASGYSTATSVVNGWLNSDGHRKNIEGNYTHFHLTAKKSPVNKWYYTNIFIRKD</sequence>
<dbReference type="CDD" id="cd05379">
    <property type="entry name" value="CAP_bacterial"/>
    <property type="match status" value="1"/>
</dbReference>